<dbReference type="AlphaFoldDB" id="T1H3E1"/>
<dbReference type="EMBL" id="CAQQ02382689">
    <property type="status" value="NOT_ANNOTATED_CDS"/>
    <property type="molecule type" value="Genomic_DNA"/>
</dbReference>
<feature type="region of interest" description="Disordered" evidence="1">
    <location>
        <begin position="1"/>
        <end position="25"/>
    </location>
</feature>
<dbReference type="HOGENOM" id="CLU_2052274_0_0_1"/>
<proteinExistence type="predicted"/>
<dbReference type="EnsemblMetazoa" id="MESCA010766-RA">
    <property type="protein sequence ID" value="MESCA010766-PA"/>
    <property type="gene ID" value="MESCA010766"/>
</dbReference>
<evidence type="ECO:0000313" key="2">
    <source>
        <dbReference type="EnsemblMetazoa" id="MESCA010766-PA"/>
    </source>
</evidence>
<name>T1H3E1_MEGSC</name>
<dbReference type="EMBL" id="CAQQ02382690">
    <property type="status" value="NOT_ANNOTATED_CDS"/>
    <property type="molecule type" value="Genomic_DNA"/>
</dbReference>
<accession>T1H3E1</accession>
<feature type="compositionally biased region" description="Polar residues" evidence="1">
    <location>
        <begin position="1"/>
        <end position="14"/>
    </location>
</feature>
<organism evidence="2 3">
    <name type="scientific">Megaselia scalaris</name>
    <name type="common">Humpbacked fly</name>
    <name type="synonym">Phora scalaris</name>
    <dbReference type="NCBI Taxonomy" id="36166"/>
    <lineage>
        <taxon>Eukaryota</taxon>
        <taxon>Metazoa</taxon>
        <taxon>Ecdysozoa</taxon>
        <taxon>Arthropoda</taxon>
        <taxon>Hexapoda</taxon>
        <taxon>Insecta</taxon>
        <taxon>Pterygota</taxon>
        <taxon>Neoptera</taxon>
        <taxon>Endopterygota</taxon>
        <taxon>Diptera</taxon>
        <taxon>Brachycera</taxon>
        <taxon>Muscomorpha</taxon>
        <taxon>Platypezoidea</taxon>
        <taxon>Phoridae</taxon>
        <taxon>Megaseliini</taxon>
        <taxon>Megaselia</taxon>
    </lineage>
</organism>
<keyword evidence="3" id="KW-1185">Reference proteome</keyword>
<dbReference type="Proteomes" id="UP000015102">
    <property type="component" value="Unassembled WGS sequence"/>
</dbReference>
<reference evidence="3" key="1">
    <citation type="submission" date="2013-02" db="EMBL/GenBank/DDBJ databases">
        <authorList>
            <person name="Hughes D."/>
        </authorList>
    </citation>
    <scope>NUCLEOTIDE SEQUENCE</scope>
    <source>
        <strain>Durham</strain>
        <strain evidence="3">NC isolate 2 -- Noor lab</strain>
    </source>
</reference>
<reference evidence="2" key="2">
    <citation type="submission" date="2015-06" db="UniProtKB">
        <authorList>
            <consortium name="EnsemblMetazoa"/>
        </authorList>
    </citation>
    <scope>IDENTIFICATION</scope>
</reference>
<evidence type="ECO:0000313" key="3">
    <source>
        <dbReference type="Proteomes" id="UP000015102"/>
    </source>
</evidence>
<sequence length="120" mass="13759">MSKAYQQNTWSRNIGNTTSNNNGSSNHLHMQRSGSGYSCSYLVKTKANKKRLQSDFISSPWLLEFCCFFAHPCNFFVCCSSLRRITCPLTWGWAMYYQKTTTLPYNFPQTTLPAKKIGAF</sequence>
<feature type="compositionally biased region" description="Low complexity" evidence="1">
    <location>
        <begin position="15"/>
        <end position="25"/>
    </location>
</feature>
<protein>
    <submittedName>
        <fullName evidence="2">Uncharacterized protein</fullName>
    </submittedName>
</protein>
<evidence type="ECO:0000256" key="1">
    <source>
        <dbReference type="SAM" id="MobiDB-lite"/>
    </source>
</evidence>